<dbReference type="GeneID" id="14011569"/>
<name>J9PUD0_9CAUD</name>
<dbReference type="RefSeq" id="YP_007005901.1">
    <property type="nucleotide sequence ID" value="NC_019515.1"/>
</dbReference>
<keyword evidence="2" id="KW-1185">Reference proteome</keyword>
<evidence type="ECO:0000313" key="2">
    <source>
        <dbReference type="Proteomes" id="UP000006298"/>
    </source>
</evidence>
<dbReference type="Proteomes" id="UP000006298">
    <property type="component" value="Segment"/>
</dbReference>
<gene>
    <name evidence="1" type="ORF">BCD7_0050</name>
</gene>
<dbReference type="KEGG" id="vg:14011569"/>
<dbReference type="EMBL" id="JN712910">
    <property type="protein sequence ID" value="AEZ50497.1"/>
    <property type="molecule type" value="Genomic_DNA"/>
</dbReference>
<reference evidence="1 2" key="1">
    <citation type="submission" date="2011-09" db="EMBL/GenBank/DDBJ databases">
        <title>Complete Genome Sequence of Bacillus cereus Bacteriophage BCD7.</title>
        <authorList>
            <person name="Lee J.-H."/>
            <person name="Shin H."/>
            <person name="Son B."/>
            <person name="Ryu S."/>
        </authorList>
    </citation>
    <scope>NUCLEOTIDE SEQUENCE [LARGE SCALE GENOMIC DNA]</scope>
</reference>
<proteinExistence type="predicted"/>
<accession>J9PUD0</accession>
<evidence type="ECO:0000313" key="1">
    <source>
        <dbReference type="EMBL" id="AEZ50497.1"/>
    </source>
</evidence>
<protein>
    <submittedName>
        <fullName evidence="1">Uncharacterized protein</fullName>
    </submittedName>
</protein>
<sequence>MSVINFNQAKAEKEAQISGEEIGLMGMLEAVTGATQVAILNAKEETFREILKEAGLDYSILEEEGGAEKLKKQLDDLGLALIDEGDTPRFESDDEAMELHFIGGWALFNKDDADDEEAEPVHAKMWKITHQFAGGDEE</sequence>
<organism evidence="1 2">
    <name type="scientific">Bacillus phage BCD7</name>
    <dbReference type="NCBI Taxonomy" id="1136534"/>
    <lineage>
        <taxon>Viruses</taxon>
        <taxon>Duplodnaviria</taxon>
        <taxon>Heunggongvirae</taxon>
        <taxon>Uroviricota</taxon>
        <taxon>Caudoviricetes</taxon>
        <taxon>Becedseptimavirus</taxon>
        <taxon>Becedseptimavirus BCD7</taxon>
    </lineage>
</organism>